<feature type="region of interest" description="Disordered" evidence="1">
    <location>
        <begin position="347"/>
        <end position="368"/>
    </location>
</feature>
<sequence>MPRDLPWKVNKAKPAAAPHSRVVALPSRPSRSPAPAHSRRSTPGTPKPESSSTPSRLRSITHTSARSRSPSTSPPPEPLKEKFMIPGPQNDDKYRMVEDEFLSIAQEFTRHLHTAEYQRLKSLAMSKKAQSDADTTISNMISRPVTGEMTDMVRRHHAALNTASKQRKAIAKVIKSTKTAGNNVAWMHSDNEDDDEEPQINREPSSLQGLMDSPRKKVAPISLMSFSSGLGRSSSVASPTGKRKTEDAKQEIFGTDTDSDDLDSQMPWPSSKRNTNPIKVERLATQESSETVLLTRRPASQIKTESSLAQRPPPSRITTQIIPVKREQEEHDEEDEDEFFARIKARRTAQQRRLEQTKQEDTKIKSEREKKLHEIPFII</sequence>
<comment type="caution">
    <text evidence="2">The sequence shown here is derived from an EMBL/GenBank/DDBJ whole genome shotgun (WGS) entry which is preliminary data.</text>
</comment>
<evidence type="ECO:0000313" key="3">
    <source>
        <dbReference type="Proteomes" id="UP001302126"/>
    </source>
</evidence>
<gene>
    <name evidence="2" type="ORF">QBC35DRAFT_195747</name>
</gene>
<feature type="compositionally biased region" description="Polar residues" evidence="1">
    <location>
        <begin position="48"/>
        <end position="62"/>
    </location>
</feature>
<protein>
    <submittedName>
        <fullName evidence="2">Uncharacterized protein</fullName>
    </submittedName>
</protein>
<reference evidence="2" key="1">
    <citation type="journal article" date="2023" name="Mol. Phylogenet. Evol.">
        <title>Genome-scale phylogeny and comparative genomics of the fungal order Sordariales.</title>
        <authorList>
            <person name="Hensen N."/>
            <person name="Bonometti L."/>
            <person name="Westerberg I."/>
            <person name="Brannstrom I.O."/>
            <person name="Guillou S."/>
            <person name="Cros-Aarteil S."/>
            <person name="Calhoun S."/>
            <person name="Haridas S."/>
            <person name="Kuo A."/>
            <person name="Mondo S."/>
            <person name="Pangilinan J."/>
            <person name="Riley R."/>
            <person name="LaButti K."/>
            <person name="Andreopoulos B."/>
            <person name="Lipzen A."/>
            <person name="Chen C."/>
            <person name="Yan M."/>
            <person name="Daum C."/>
            <person name="Ng V."/>
            <person name="Clum A."/>
            <person name="Steindorff A."/>
            <person name="Ohm R.A."/>
            <person name="Martin F."/>
            <person name="Silar P."/>
            <person name="Natvig D.O."/>
            <person name="Lalanne C."/>
            <person name="Gautier V."/>
            <person name="Ament-Velasquez S.L."/>
            <person name="Kruys A."/>
            <person name="Hutchinson M.I."/>
            <person name="Powell A.J."/>
            <person name="Barry K."/>
            <person name="Miller A.N."/>
            <person name="Grigoriev I.V."/>
            <person name="Debuchy R."/>
            <person name="Gladieux P."/>
            <person name="Hiltunen Thoren M."/>
            <person name="Johannesson H."/>
        </authorList>
    </citation>
    <scope>NUCLEOTIDE SEQUENCE</scope>
    <source>
        <strain evidence="2">PSN309</strain>
    </source>
</reference>
<proteinExistence type="predicted"/>
<feature type="region of interest" description="Disordered" evidence="1">
    <location>
        <begin position="1"/>
        <end position="92"/>
    </location>
</feature>
<organism evidence="2 3">
    <name type="scientific">Podospora australis</name>
    <dbReference type="NCBI Taxonomy" id="1536484"/>
    <lineage>
        <taxon>Eukaryota</taxon>
        <taxon>Fungi</taxon>
        <taxon>Dikarya</taxon>
        <taxon>Ascomycota</taxon>
        <taxon>Pezizomycotina</taxon>
        <taxon>Sordariomycetes</taxon>
        <taxon>Sordariomycetidae</taxon>
        <taxon>Sordariales</taxon>
        <taxon>Podosporaceae</taxon>
        <taxon>Podospora</taxon>
    </lineage>
</organism>
<feature type="region of interest" description="Disordered" evidence="1">
    <location>
        <begin position="226"/>
        <end position="317"/>
    </location>
</feature>
<keyword evidence="3" id="KW-1185">Reference proteome</keyword>
<name>A0AAN7AJ10_9PEZI</name>
<feature type="compositionally biased region" description="Low complexity" evidence="1">
    <location>
        <begin position="226"/>
        <end position="238"/>
    </location>
</feature>
<reference evidence="2" key="2">
    <citation type="submission" date="2023-05" db="EMBL/GenBank/DDBJ databases">
        <authorList>
            <consortium name="Lawrence Berkeley National Laboratory"/>
            <person name="Steindorff A."/>
            <person name="Hensen N."/>
            <person name="Bonometti L."/>
            <person name="Westerberg I."/>
            <person name="Brannstrom I.O."/>
            <person name="Guillou S."/>
            <person name="Cros-Aarteil S."/>
            <person name="Calhoun S."/>
            <person name="Haridas S."/>
            <person name="Kuo A."/>
            <person name="Mondo S."/>
            <person name="Pangilinan J."/>
            <person name="Riley R."/>
            <person name="Labutti K."/>
            <person name="Andreopoulos B."/>
            <person name="Lipzen A."/>
            <person name="Chen C."/>
            <person name="Yanf M."/>
            <person name="Daum C."/>
            <person name="Ng V."/>
            <person name="Clum A."/>
            <person name="Ohm R."/>
            <person name="Martin F."/>
            <person name="Silar P."/>
            <person name="Natvig D."/>
            <person name="Lalanne C."/>
            <person name="Gautier V."/>
            <person name="Ament-Velasquez S.L."/>
            <person name="Kruys A."/>
            <person name="Hutchinson M.I."/>
            <person name="Powell A.J."/>
            <person name="Barry K."/>
            <person name="Miller A.N."/>
            <person name="Grigoriev I.V."/>
            <person name="Debuchy R."/>
            <person name="Gladieux P."/>
            <person name="Thoren M.H."/>
            <person name="Johannesson H."/>
        </authorList>
    </citation>
    <scope>NUCLEOTIDE SEQUENCE</scope>
    <source>
        <strain evidence="2">PSN309</strain>
    </source>
</reference>
<dbReference type="Proteomes" id="UP001302126">
    <property type="component" value="Unassembled WGS sequence"/>
</dbReference>
<evidence type="ECO:0000313" key="2">
    <source>
        <dbReference type="EMBL" id="KAK4188454.1"/>
    </source>
</evidence>
<dbReference type="EMBL" id="MU864388">
    <property type="protein sequence ID" value="KAK4188454.1"/>
    <property type="molecule type" value="Genomic_DNA"/>
</dbReference>
<evidence type="ECO:0000256" key="1">
    <source>
        <dbReference type="SAM" id="MobiDB-lite"/>
    </source>
</evidence>
<feature type="compositionally biased region" description="Polar residues" evidence="1">
    <location>
        <begin position="267"/>
        <end position="277"/>
    </location>
</feature>
<feature type="compositionally biased region" description="Basic and acidic residues" evidence="1">
    <location>
        <begin position="352"/>
        <end position="368"/>
    </location>
</feature>
<dbReference type="AlphaFoldDB" id="A0AAN7AJ10"/>
<feature type="compositionally biased region" description="Low complexity" evidence="1">
    <location>
        <begin position="20"/>
        <end position="36"/>
    </location>
</feature>
<accession>A0AAN7AJ10</accession>
<feature type="region of interest" description="Disordered" evidence="1">
    <location>
        <begin position="185"/>
        <end position="214"/>
    </location>
</feature>